<keyword evidence="6" id="KW-1185">Reference proteome</keyword>
<feature type="signal peptide" evidence="4">
    <location>
        <begin position="1"/>
        <end position="21"/>
    </location>
</feature>
<keyword evidence="1" id="KW-0677">Repeat</keyword>
<protein>
    <submittedName>
        <fullName evidence="5">Tetratricopeptide repeat protein</fullName>
    </submittedName>
</protein>
<dbReference type="PANTHER" id="PTHR44943">
    <property type="entry name" value="CELLULOSE SYNTHASE OPERON PROTEIN C"/>
    <property type="match status" value="1"/>
</dbReference>
<dbReference type="Pfam" id="PF07719">
    <property type="entry name" value="TPR_2"/>
    <property type="match status" value="1"/>
</dbReference>
<keyword evidence="2 3" id="KW-0802">TPR repeat</keyword>
<gene>
    <name evidence="5" type="ORF">O0955_08980</name>
</gene>
<dbReference type="InterPro" id="IPR051685">
    <property type="entry name" value="Ycf3/AcsC/BcsC/TPR_MFPF"/>
</dbReference>
<dbReference type="InterPro" id="IPR011990">
    <property type="entry name" value="TPR-like_helical_dom_sf"/>
</dbReference>
<reference evidence="5" key="1">
    <citation type="submission" date="2022-12" db="EMBL/GenBank/DDBJ databases">
        <title>Genome sequence of HCMS5-2.</title>
        <authorList>
            <person name="Woo H."/>
        </authorList>
    </citation>
    <scope>NUCLEOTIDE SEQUENCE</scope>
    <source>
        <strain evidence="5">HCMS5-2</strain>
    </source>
</reference>
<keyword evidence="4" id="KW-0732">Signal</keyword>
<organism evidence="5 6">
    <name type="scientific">Pedobacter punctiformis</name>
    <dbReference type="NCBI Taxonomy" id="3004097"/>
    <lineage>
        <taxon>Bacteria</taxon>
        <taxon>Pseudomonadati</taxon>
        <taxon>Bacteroidota</taxon>
        <taxon>Sphingobacteriia</taxon>
        <taxon>Sphingobacteriales</taxon>
        <taxon>Sphingobacteriaceae</taxon>
        <taxon>Pedobacter</taxon>
    </lineage>
</organism>
<evidence type="ECO:0000313" key="6">
    <source>
        <dbReference type="Proteomes" id="UP001144347"/>
    </source>
</evidence>
<dbReference type="EMBL" id="JAPWGM010000002">
    <property type="protein sequence ID" value="MCZ4244139.1"/>
    <property type="molecule type" value="Genomic_DNA"/>
</dbReference>
<evidence type="ECO:0000256" key="4">
    <source>
        <dbReference type="SAM" id="SignalP"/>
    </source>
</evidence>
<comment type="caution">
    <text evidence="5">The sequence shown here is derived from an EMBL/GenBank/DDBJ whole genome shotgun (WGS) entry which is preliminary data.</text>
</comment>
<evidence type="ECO:0000313" key="5">
    <source>
        <dbReference type="EMBL" id="MCZ4244139.1"/>
    </source>
</evidence>
<evidence type="ECO:0000256" key="1">
    <source>
        <dbReference type="ARBA" id="ARBA00022737"/>
    </source>
</evidence>
<dbReference type="InterPro" id="IPR013105">
    <property type="entry name" value="TPR_2"/>
</dbReference>
<name>A0ABT4LBF7_9SPHI</name>
<feature type="chain" id="PRO_5047333726" evidence="4">
    <location>
        <begin position="22"/>
        <end position="595"/>
    </location>
</feature>
<accession>A0ABT4LBF7</accession>
<dbReference type="Proteomes" id="UP001144347">
    <property type="component" value="Unassembled WGS sequence"/>
</dbReference>
<evidence type="ECO:0000256" key="3">
    <source>
        <dbReference type="PROSITE-ProRule" id="PRU00339"/>
    </source>
</evidence>
<dbReference type="SMART" id="SM00028">
    <property type="entry name" value="TPR"/>
    <property type="match status" value="2"/>
</dbReference>
<evidence type="ECO:0000256" key="2">
    <source>
        <dbReference type="ARBA" id="ARBA00022803"/>
    </source>
</evidence>
<dbReference type="RefSeq" id="WP_269427204.1">
    <property type="nucleotide sequence ID" value="NZ_JAPWGM010000002.1"/>
</dbReference>
<dbReference type="SUPFAM" id="SSF48452">
    <property type="entry name" value="TPR-like"/>
    <property type="match status" value="1"/>
</dbReference>
<proteinExistence type="predicted"/>
<dbReference type="PROSITE" id="PS50005">
    <property type="entry name" value="TPR"/>
    <property type="match status" value="1"/>
</dbReference>
<dbReference type="Gene3D" id="1.25.40.10">
    <property type="entry name" value="Tetratricopeptide repeat domain"/>
    <property type="match status" value="2"/>
</dbReference>
<sequence>MSIMKYLLSFLFFLFIHQANAQQIAFEKEFKSYAVNPQSSPYKNIFDKYSLVDSTYHYANKKYDDATLNPNCYVKVGDSIRDGIIYKRSIFLIDLKIDIRCYTKTPAFSWIKDGMLKNSIYQEAIIFLMAGKKISAENLFESAKIDMRNKRYDDACTKFLILTSIDKSYLDVALNNIGLCLYDQKQYRAAGFYLQKAIELFPNQYLAYLNMGTVAKMIKDDAGLSNEAYYFKKAYELAPANDKTIYNYATILMYDYNFNFDKAETLLKTSIKLAPQQPLYQTTLARLYVKQAQNTGLKENDLYQKAIETANKAININNKYSDAYLVKARAFYMLYQSELNSQKRINMDSVCTAINLYYKSGGTDKDGQTYSNLCVNYGNANLTQVKNINELIPVGWKLQLKTEDDFNQDGLTDVAMLVFENNPQKIKSIIRYDTPQQLPGTRNYNKGIFYILLGTKDKKYGVAVIDEKLTETATGYYDNVYTLSSLNGVLKLKRICNDVISIDVMRYQQNNFYIIGQDYSSMKQKGSVRRGKPLAEDCQETFSLNYNTKQLSITKTIKKTGKKESQIINNLIVEPVIITERKPLYGVIDFDKYGF</sequence>
<dbReference type="InterPro" id="IPR019734">
    <property type="entry name" value="TPR_rpt"/>
</dbReference>
<feature type="repeat" description="TPR" evidence="3">
    <location>
        <begin position="171"/>
        <end position="204"/>
    </location>
</feature>
<dbReference type="PANTHER" id="PTHR44943:SF8">
    <property type="entry name" value="TPR REPEAT-CONTAINING PROTEIN MJ0263"/>
    <property type="match status" value="1"/>
</dbReference>